<dbReference type="SMART" id="SM00112">
    <property type="entry name" value="CA"/>
    <property type="match status" value="2"/>
</dbReference>
<dbReference type="AlphaFoldDB" id="A0AA36DMH0"/>
<dbReference type="CDD" id="cd11304">
    <property type="entry name" value="Cadherin_repeat"/>
    <property type="match status" value="2"/>
</dbReference>
<dbReference type="PRINTS" id="PR00205">
    <property type="entry name" value="CADHERIN"/>
</dbReference>
<dbReference type="PROSITE" id="PS50268">
    <property type="entry name" value="CADHERIN_2"/>
    <property type="match status" value="2"/>
</dbReference>
<evidence type="ECO:0000256" key="1">
    <source>
        <dbReference type="ARBA" id="ARBA00004370"/>
    </source>
</evidence>
<dbReference type="PANTHER" id="PTHR24026:SF126">
    <property type="entry name" value="PROTOCADHERIN FAT 4"/>
    <property type="match status" value="1"/>
</dbReference>
<dbReference type="GO" id="GO:0007156">
    <property type="term" value="P:homophilic cell adhesion via plasma membrane adhesion molecules"/>
    <property type="evidence" value="ECO:0007669"/>
    <property type="project" value="InterPro"/>
</dbReference>
<keyword evidence="6" id="KW-0472">Membrane</keyword>
<keyword evidence="4 7" id="KW-0106">Calcium</keyword>
<organism evidence="9 10">
    <name type="scientific">Cylicocyclus nassatus</name>
    <name type="common">Nematode worm</name>
    <dbReference type="NCBI Taxonomy" id="53992"/>
    <lineage>
        <taxon>Eukaryota</taxon>
        <taxon>Metazoa</taxon>
        <taxon>Ecdysozoa</taxon>
        <taxon>Nematoda</taxon>
        <taxon>Chromadorea</taxon>
        <taxon>Rhabditida</taxon>
        <taxon>Rhabditina</taxon>
        <taxon>Rhabditomorpha</taxon>
        <taxon>Strongyloidea</taxon>
        <taxon>Strongylidae</taxon>
        <taxon>Cylicocyclus</taxon>
    </lineage>
</organism>
<comment type="caution">
    <text evidence="9">The sequence shown here is derived from an EMBL/GenBank/DDBJ whole genome shotgun (WGS) entry which is preliminary data.</text>
</comment>
<proteinExistence type="predicted"/>
<evidence type="ECO:0000313" key="9">
    <source>
        <dbReference type="EMBL" id="CAJ0589790.1"/>
    </source>
</evidence>
<dbReference type="Gene3D" id="2.60.40.60">
    <property type="entry name" value="Cadherins"/>
    <property type="match status" value="3"/>
</dbReference>
<keyword evidence="3" id="KW-0677">Repeat</keyword>
<evidence type="ECO:0000256" key="3">
    <source>
        <dbReference type="ARBA" id="ARBA00022737"/>
    </source>
</evidence>
<dbReference type="SUPFAM" id="SSF49313">
    <property type="entry name" value="Cadherin-like"/>
    <property type="match status" value="3"/>
</dbReference>
<protein>
    <recommendedName>
        <fullName evidence="8">Cadherin domain-containing protein</fullName>
    </recommendedName>
</protein>
<evidence type="ECO:0000313" key="10">
    <source>
        <dbReference type="Proteomes" id="UP001176961"/>
    </source>
</evidence>
<comment type="subcellular location">
    <subcellularLocation>
        <location evidence="1">Membrane</location>
    </subcellularLocation>
</comment>
<dbReference type="InterPro" id="IPR015919">
    <property type="entry name" value="Cadherin-like_sf"/>
</dbReference>
<dbReference type="PANTHER" id="PTHR24026">
    <property type="entry name" value="FAT ATYPICAL CADHERIN-RELATED"/>
    <property type="match status" value="1"/>
</dbReference>
<keyword evidence="2" id="KW-0812">Transmembrane</keyword>
<evidence type="ECO:0000259" key="8">
    <source>
        <dbReference type="PROSITE" id="PS50268"/>
    </source>
</evidence>
<dbReference type="GO" id="GO:0005886">
    <property type="term" value="C:plasma membrane"/>
    <property type="evidence" value="ECO:0007669"/>
    <property type="project" value="UniProtKB-SubCell"/>
</dbReference>
<name>A0AA36DMH0_CYLNA</name>
<evidence type="ECO:0000256" key="5">
    <source>
        <dbReference type="ARBA" id="ARBA00022989"/>
    </source>
</evidence>
<keyword evidence="10" id="KW-1185">Reference proteome</keyword>
<evidence type="ECO:0000256" key="4">
    <source>
        <dbReference type="ARBA" id="ARBA00022837"/>
    </source>
</evidence>
<evidence type="ECO:0000256" key="2">
    <source>
        <dbReference type="ARBA" id="ARBA00022692"/>
    </source>
</evidence>
<dbReference type="InterPro" id="IPR002126">
    <property type="entry name" value="Cadherin-like_dom"/>
</dbReference>
<reference evidence="9" key="1">
    <citation type="submission" date="2023-07" db="EMBL/GenBank/DDBJ databases">
        <authorList>
            <consortium name="CYATHOMIX"/>
        </authorList>
    </citation>
    <scope>NUCLEOTIDE SEQUENCE</scope>
    <source>
        <strain evidence="9">N/A</strain>
    </source>
</reference>
<evidence type="ECO:0000256" key="7">
    <source>
        <dbReference type="PROSITE-ProRule" id="PRU00043"/>
    </source>
</evidence>
<dbReference type="InterPro" id="IPR020894">
    <property type="entry name" value="Cadherin_CS"/>
</dbReference>
<sequence>MEPADTVSPVKEFWGDVDIGKNAELFYNITDGDSRFTIDESGYIATNVPLKAEEVVTLTIQATDRGLPAQMTQIRAILTAVALLQRTKDAKNQAPSFGKNDGRQIPVSDADQVGFTIAKIEAVDPDGDPIWWSIFGGNMNETFALRPNSGLLQLAKPIESLARNVTNIVLTIKITDGQLNATSGQIAVEVSRLPITRPQFSAQHYKSRFRKKPRVRYPFGGGHQHGGQTSCGANTGNVLMMESLDYEVCREICAIIYARQGTLTNYVTLTVTVTDDNDNAPRFVHKDYSVTLPMRIQM</sequence>
<gene>
    <name evidence="9" type="ORF">CYNAS_LOCUS1773</name>
</gene>
<keyword evidence="5" id="KW-1133">Transmembrane helix</keyword>
<dbReference type="PROSITE" id="PS00232">
    <property type="entry name" value="CADHERIN_1"/>
    <property type="match status" value="1"/>
</dbReference>
<evidence type="ECO:0000256" key="6">
    <source>
        <dbReference type="ARBA" id="ARBA00023136"/>
    </source>
</evidence>
<dbReference type="Proteomes" id="UP001176961">
    <property type="component" value="Unassembled WGS sequence"/>
</dbReference>
<dbReference type="GO" id="GO:0005509">
    <property type="term" value="F:calcium ion binding"/>
    <property type="evidence" value="ECO:0007669"/>
    <property type="project" value="UniProtKB-UniRule"/>
</dbReference>
<dbReference type="EMBL" id="CATQJL010000001">
    <property type="protein sequence ID" value="CAJ0589790.1"/>
    <property type="molecule type" value="Genomic_DNA"/>
</dbReference>
<feature type="domain" description="Cadherin" evidence="8">
    <location>
        <begin position="99"/>
        <end position="283"/>
    </location>
</feature>
<feature type="domain" description="Cadherin" evidence="8">
    <location>
        <begin position="16"/>
        <end position="97"/>
    </location>
</feature>
<accession>A0AA36DMH0</accession>